<evidence type="ECO:0000313" key="3">
    <source>
        <dbReference type="Proteomes" id="UP000519439"/>
    </source>
</evidence>
<accession>A0A7W6NA18</accession>
<reference evidence="2 3" key="1">
    <citation type="submission" date="2020-08" db="EMBL/GenBank/DDBJ databases">
        <title>Genomic Encyclopedia of Type Strains, Phase IV (KMG-IV): sequencing the most valuable type-strain genomes for metagenomic binning, comparative biology and taxonomic classification.</title>
        <authorList>
            <person name="Goeker M."/>
        </authorList>
    </citation>
    <scope>NUCLEOTIDE SEQUENCE [LARGE SCALE GENOMIC DNA]</scope>
    <source>
        <strain evidence="2 3">DSM 15743</strain>
    </source>
</reference>
<comment type="caution">
    <text evidence="2">The sequence shown here is derived from an EMBL/GenBank/DDBJ whole genome shotgun (WGS) entry which is preliminary data.</text>
</comment>
<gene>
    <name evidence="2" type="ORF">GGR34_003718</name>
</gene>
<dbReference type="EMBL" id="JACIDC010000018">
    <property type="protein sequence ID" value="MBB4042033.1"/>
    <property type="molecule type" value="Genomic_DNA"/>
</dbReference>
<evidence type="ECO:0000256" key="1">
    <source>
        <dbReference type="SAM" id="MobiDB-lite"/>
    </source>
</evidence>
<evidence type="ECO:0000313" key="2">
    <source>
        <dbReference type="EMBL" id="MBB4042033.1"/>
    </source>
</evidence>
<name>A0A7W6NA18_9HYPH</name>
<feature type="compositionally biased region" description="Pro residues" evidence="1">
    <location>
        <begin position="196"/>
        <end position="206"/>
    </location>
</feature>
<protein>
    <submittedName>
        <fullName evidence="2">Uncharacterized protein</fullName>
    </submittedName>
</protein>
<organism evidence="2 3">
    <name type="scientific">Microvirga flocculans</name>
    <dbReference type="NCBI Taxonomy" id="217168"/>
    <lineage>
        <taxon>Bacteria</taxon>
        <taxon>Pseudomonadati</taxon>
        <taxon>Pseudomonadota</taxon>
        <taxon>Alphaproteobacteria</taxon>
        <taxon>Hyphomicrobiales</taxon>
        <taxon>Methylobacteriaceae</taxon>
        <taxon>Microvirga</taxon>
    </lineage>
</organism>
<dbReference type="AlphaFoldDB" id="A0A7W6NA18"/>
<feature type="compositionally biased region" description="Low complexity" evidence="1">
    <location>
        <begin position="125"/>
        <end position="134"/>
    </location>
</feature>
<dbReference type="RefSeq" id="WP_027316069.1">
    <property type="nucleotide sequence ID" value="NZ_JACIDC010000018.1"/>
</dbReference>
<keyword evidence="3" id="KW-1185">Reference proteome</keyword>
<dbReference type="Proteomes" id="UP000519439">
    <property type="component" value="Unassembled WGS sequence"/>
</dbReference>
<feature type="region of interest" description="Disordered" evidence="1">
    <location>
        <begin position="121"/>
        <end position="206"/>
    </location>
</feature>
<sequence>MKSIDQHILEQRNAMPAAPPVSIGAVSELAGIMADLAGLQARIARFARNLSMDSVVIGAEEENPRVPASPAQPTQKDRVLGLYASTLLNPAGIARETGIKPSSVGAYLSMGRKAKDRRVVEGDAARAVARQAGAPPAPKDDRDEDFATAVAATLERPAPRAERKPAPVPAEPPARLRLPSAPPPPRVLPKAAPAPSVSPPPEPPADWDPDIIMLVHVEAQRIDGPLGELPVSPPFALTMERLQDGGVYDNKSLQALGGWPSEGAMKEHFRIMRPKLARIGVDLVEVNKFMTKVRRTGAAA</sequence>
<proteinExistence type="predicted"/>